<dbReference type="GO" id="GO:0004252">
    <property type="term" value="F:serine-type endopeptidase activity"/>
    <property type="evidence" value="ECO:0007669"/>
    <property type="project" value="InterPro"/>
</dbReference>
<comment type="similarity">
    <text evidence="2">Belongs to the peptidase S1 family.</text>
</comment>
<dbReference type="InterPro" id="IPR018114">
    <property type="entry name" value="TRYPSIN_HIS"/>
</dbReference>
<dbReference type="InterPro" id="IPR001314">
    <property type="entry name" value="Peptidase_S1A"/>
</dbReference>
<evidence type="ECO:0000256" key="8">
    <source>
        <dbReference type="SAM" id="SignalP"/>
    </source>
</evidence>
<dbReference type="InterPro" id="IPR009003">
    <property type="entry name" value="Peptidase_S1_PA"/>
</dbReference>
<evidence type="ECO:0000259" key="9">
    <source>
        <dbReference type="PROSITE" id="PS50240"/>
    </source>
</evidence>
<keyword evidence="5 7" id="KW-0720">Serine protease</keyword>
<feature type="signal peptide" evidence="8">
    <location>
        <begin position="1"/>
        <end position="22"/>
    </location>
</feature>
<dbReference type="AlphaFoldDB" id="A0AAD9VRP3"/>
<dbReference type="Pfam" id="PF00089">
    <property type="entry name" value="Trypsin"/>
    <property type="match status" value="1"/>
</dbReference>
<keyword evidence="3 7" id="KW-0645">Protease</keyword>
<dbReference type="EMBL" id="JAIFRP010000026">
    <property type="protein sequence ID" value="KAK2584416.1"/>
    <property type="molecule type" value="Genomic_DNA"/>
</dbReference>
<dbReference type="PANTHER" id="PTHR24276">
    <property type="entry name" value="POLYSERASE-RELATED"/>
    <property type="match status" value="1"/>
</dbReference>
<proteinExistence type="inferred from homology"/>
<dbReference type="SMART" id="SM00020">
    <property type="entry name" value="Tryp_SPc"/>
    <property type="match status" value="1"/>
</dbReference>
<dbReference type="PROSITE" id="PS00135">
    <property type="entry name" value="TRYPSIN_SER"/>
    <property type="match status" value="1"/>
</dbReference>
<evidence type="ECO:0000256" key="7">
    <source>
        <dbReference type="RuleBase" id="RU363034"/>
    </source>
</evidence>
<dbReference type="SUPFAM" id="SSF50494">
    <property type="entry name" value="Trypsin-like serine proteases"/>
    <property type="match status" value="1"/>
</dbReference>
<gene>
    <name evidence="10" type="ORF">KPH14_006798</name>
</gene>
<accession>A0AAD9VRP3</accession>
<reference evidence="10" key="2">
    <citation type="journal article" date="2023" name="Commun. Biol.">
        <title>Intrasexual cuticular hydrocarbon dimorphism in a wasp sheds light on hydrocarbon biosynthesis genes in Hymenoptera.</title>
        <authorList>
            <person name="Moris V.C."/>
            <person name="Podsiadlowski L."/>
            <person name="Martin S."/>
            <person name="Oeyen J.P."/>
            <person name="Donath A."/>
            <person name="Petersen M."/>
            <person name="Wilbrandt J."/>
            <person name="Misof B."/>
            <person name="Liedtke D."/>
            <person name="Thamm M."/>
            <person name="Scheiner R."/>
            <person name="Schmitt T."/>
            <person name="Niehuis O."/>
        </authorList>
    </citation>
    <scope>NUCLEOTIDE SEQUENCE</scope>
    <source>
        <strain evidence="10">GBR_01_08_01A</strain>
    </source>
</reference>
<sequence>MARGSLAMLSCLLVAVIGSAHADAPEALVGGQYVTGNEFPYLVSIRNQGELHCGGAIISEYFILTAAHCVLPLLSIPMNQVTVVTSTNHLNIGGEVHKVAAYIPHPEYDERDTWFNDIGLIKLAQPIRFSATQQPIRLPTSPPPVNTYATIAAWGATEVPLRSVSSRLKKVDLKMIPRTDCQSYYHDTTIVDKQICTLNQKDVGTCAGDSGSPLACRGVLVGVVSGGIPCALGLPDVFTNVYAYLDFIKRSMSL</sequence>
<evidence type="ECO:0000256" key="6">
    <source>
        <dbReference type="ARBA" id="ARBA00023157"/>
    </source>
</evidence>
<evidence type="ECO:0000256" key="1">
    <source>
        <dbReference type="ARBA" id="ARBA00004239"/>
    </source>
</evidence>
<evidence type="ECO:0000313" key="11">
    <source>
        <dbReference type="Proteomes" id="UP001258017"/>
    </source>
</evidence>
<keyword evidence="11" id="KW-1185">Reference proteome</keyword>
<name>A0AAD9VRP3_9HYME</name>
<dbReference type="Proteomes" id="UP001258017">
    <property type="component" value="Unassembled WGS sequence"/>
</dbReference>
<dbReference type="FunFam" id="2.40.10.10:FF:000036">
    <property type="entry name" value="Trypsin beta"/>
    <property type="match status" value="1"/>
</dbReference>
<evidence type="ECO:0000313" key="10">
    <source>
        <dbReference type="EMBL" id="KAK2584416.1"/>
    </source>
</evidence>
<dbReference type="GO" id="GO:0005576">
    <property type="term" value="C:extracellular region"/>
    <property type="evidence" value="ECO:0007669"/>
    <property type="project" value="UniProtKB-SubCell"/>
</dbReference>
<dbReference type="PROSITE" id="PS50240">
    <property type="entry name" value="TRYPSIN_DOM"/>
    <property type="match status" value="1"/>
</dbReference>
<feature type="chain" id="PRO_5042077254" description="Peptidase S1 domain-containing protein" evidence="8">
    <location>
        <begin position="23"/>
        <end position="254"/>
    </location>
</feature>
<comment type="subcellular location">
    <subcellularLocation>
        <location evidence="1">Secreted</location>
        <location evidence="1">Extracellular space</location>
    </subcellularLocation>
</comment>
<dbReference type="PRINTS" id="PR00722">
    <property type="entry name" value="CHYMOTRYPSIN"/>
</dbReference>
<feature type="domain" description="Peptidase S1" evidence="9">
    <location>
        <begin position="28"/>
        <end position="253"/>
    </location>
</feature>
<dbReference type="InterPro" id="IPR050430">
    <property type="entry name" value="Peptidase_S1"/>
</dbReference>
<dbReference type="PANTHER" id="PTHR24276:SF98">
    <property type="entry name" value="FI18310P1-RELATED"/>
    <property type="match status" value="1"/>
</dbReference>
<keyword evidence="6" id="KW-1015">Disulfide bond</keyword>
<evidence type="ECO:0000256" key="5">
    <source>
        <dbReference type="ARBA" id="ARBA00022825"/>
    </source>
</evidence>
<dbReference type="GO" id="GO:0006508">
    <property type="term" value="P:proteolysis"/>
    <property type="evidence" value="ECO:0007669"/>
    <property type="project" value="UniProtKB-KW"/>
</dbReference>
<comment type="caution">
    <text evidence="10">The sequence shown here is derived from an EMBL/GenBank/DDBJ whole genome shotgun (WGS) entry which is preliminary data.</text>
</comment>
<dbReference type="Gene3D" id="2.40.10.10">
    <property type="entry name" value="Trypsin-like serine proteases"/>
    <property type="match status" value="2"/>
</dbReference>
<dbReference type="PROSITE" id="PS00134">
    <property type="entry name" value="TRYPSIN_HIS"/>
    <property type="match status" value="1"/>
</dbReference>
<reference evidence="10" key="1">
    <citation type="submission" date="2021-08" db="EMBL/GenBank/DDBJ databases">
        <authorList>
            <person name="Misof B."/>
            <person name="Oliver O."/>
            <person name="Podsiadlowski L."/>
            <person name="Donath A."/>
            <person name="Peters R."/>
            <person name="Mayer C."/>
            <person name="Rust J."/>
            <person name="Gunkel S."/>
            <person name="Lesny P."/>
            <person name="Martin S."/>
            <person name="Oeyen J.P."/>
            <person name="Petersen M."/>
            <person name="Panagiotis P."/>
            <person name="Wilbrandt J."/>
            <person name="Tanja T."/>
        </authorList>
    </citation>
    <scope>NUCLEOTIDE SEQUENCE</scope>
    <source>
        <strain evidence="10">GBR_01_08_01A</strain>
        <tissue evidence="10">Thorax + abdomen</tissue>
    </source>
</reference>
<evidence type="ECO:0000256" key="3">
    <source>
        <dbReference type="ARBA" id="ARBA00022670"/>
    </source>
</evidence>
<evidence type="ECO:0000256" key="4">
    <source>
        <dbReference type="ARBA" id="ARBA00022801"/>
    </source>
</evidence>
<dbReference type="InterPro" id="IPR043504">
    <property type="entry name" value="Peptidase_S1_PA_chymotrypsin"/>
</dbReference>
<dbReference type="FunFam" id="2.40.10.10:FF:000068">
    <property type="entry name" value="transmembrane protease serine 2"/>
    <property type="match status" value="1"/>
</dbReference>
<evidence type="ECO:0000256" key="2">
    <source>
        <dbReference type="ARBA" id="ARBA00007664"/>
    </source>
</evidence>
<dbReference type="InterPro" id="IPR033116">
    <property type="entry name" value="TRYPSIN_SER"/>
</dbReference>
<keyword evidence="8" id="KW-0732">Signal</keyword>
<dbReference type="InterPro" id="IPR001254">
    <property type="entry name" value="Trypsin_dom"/>
</dbReference>
<organism evidence="10 11">
    <name type="scientific">Odynerus spinipes</name>
    <dbReference type="NCBI Taxonomy" id="1348599"/>
    <lineage>
        <taxon>Eukaryota</taxon>
        <taxon>Metazoa</taxon>
        <taxon>Ecdysozoa</taxon>
        <taxon>Arthropoda</taxon>
        <taxon>Hexapoda</taxon>
        <taxon>Insecta</taxon>
        <taxon>Pterygota</taxon>
        <taxon>Neoptera</taxon>
        <taxon>Endopterygota</taxon>
        <taxon>Hymenoptera</taxon>
        <taxon>Apocrita</taxon>
        <taxon>Aculeata</taxon>
        <taxon>Vespoidea</taxon>
        <taxon>Vespidae</taxon>
        <taxon>Eumeninae</taxon>
        <taxon>Odynerus</taxon>
    </lineage>
</organism>
<dbReference type="CDD" id="cd00190">
    <property type="entry name" value="Tryp_SPc"/>
    <property type="match status" value="1"/>
</dbReference>
<protein>
    <recommendedName>
        <fullName evidence="9">Peptidase S1 domain-containing protein</fullName>
    </recommendedName>
</protein>
<keyword evidence="4 7" id="KW-0378">Hydrolase</keyword>